<dbReference type="PANTHER" id="PTHR42830:SF1">
    <property type="entry name" value="OSMOTICALLY INDUCIBLE FAMILY PROTEIN"/>
    <property type="match status" value="1"/>
</dbReference>
<dbReference type="Pfam" id="PF02566">
    <property type="entry name" value="OsmC"/>
    <property type="match status" value="1"/>
</dbReference>
<keyword evidence="2" id="KW-1185">Reference proteome</keyword>
<dbReference type="InterPro" id="IPR019904">
    <property type="entry name" value="Peroxiredoxin_OsmC"/>
</dbReference>
<evidence type="ECO:0000313" key="2">
    <source>
        <dbReference type="Proteomes" id="UP000199064"/>
    </source>
</evidence>
<name>A0A1H4KAK9_9HYPH</name>
<dbReference type="InterPro" id="IPR036102">
    <property type="entry name" value="OsmC/Ohrsf"/>
</dbReference>
<dbReference type="EMBL" id="FNSL01000001">
    <property type="protein sequence ID" value="SEB55569.1"/>
    <property type="molecule type" value="Genomic_DNA"/>
</dbReference>
<dbReference type="InterPro" id="IPR052707">
    <property type="entry name" value="OsmC_Ohr_Peroxiredoxin"/>
</dbReference>
<protein>
    <submittedName>
        <fullName evidence="1">Osmotically inducible protein OsmC</fullName>
    </submittedName>
</protein>
<accession>A0A1H4KAK9</accession>
<dbReference type="Proteomes" id="UP000199064">
    <property type="component" value="Unassembled WGS sequence"/>
</dbReference>
<dbReference type="InterPro" id="IPR015946">
    <property type="entry name" value="KH_dom-like_a/b"/>
</dbReference>
<dbReference type="NCBIfam" id="TIGR03562">
    <property type="entry name" value="osmo_induc_OsmC"/>
    <property type="match status" value="1"/>
</dbReference>
<sequence length="147" mass="15134">MAMKRHADVTWKGSLVEGSGSLDTQSGALSGLPLGFKARFEDESGKTGTNPEELIAGAHAGCFAMQLSHMLAESGTPADKLDVKADVTLQPAKGGGFEITKSALTLVGSVPGLEEGKFVEIAEKAKASCPVSKALGAIEITLDARYG</sequence>
<proteinExistence type="predicted"/>
<dbReference type="GO" id="GO:0004601">
    <property type="term" value="F:peroxidase activity"/>
    <property type="evidence" value="ECO:0007669"/>
    <property type="project" value="InterPro"/>
</dbReference>
<dbReference type="GO" id="GO:0006979">
    <property type="term" value="P:response to oxidative stress"/>
    <property type="evidence" value="ECO:0007669"/>
    <property type="project" value="InterPro"/>
</dbReference>
<evidence type="ECO:0000313" key="1">
    <source>
        <dbReference type="EMBL" id="SEB55569.1"/>
    </source>
</evidence>
<reference evidence="2" key="1">
    <citation type="submission" date="2016-10" db="EMBL/GenBank/DDBJ databases">
        <authorList>
            <person name="Varghese N."/>
            <person name="Submissions S."/>
        </authorList>
    </citation>
    <scope>NUCLEOTIDE SEQUENCE [LARGE SCALE GENOMIC DNA]</scope>
    <source>
        <strain evidence="2">ES.061</strain>
    </source>
</reference>
<dbReference type="PANTHER" id="PTHR42830">
    <property type="entry name" value="OSMOTICALLY INDUCIBLE FAMILY PROTEIN"/>
    <property type="match status" value="1"/>
</dbReference>
<dbReference type="AlphaFoldDB" id="A0A1H4KAK9"/>
<dbReference type="InterPro" id="IPR003718">
    <property type="entry name" value="OsmC/Ohr_fam"/>
</dbReference>
<dbReference type="SUPFAM" id="SSF82784">
    <property type="entry name" value="OsmC-like"/>
    <property type="match status" value="1"/>
</dbReference>
<organism evidence="1 2">
    <name type="scientific">Nitratireductor aquibiodomus</name>
    <dbReference type="NCBI Taxonomy" id="204799"/>
    <lineage>
        <taxon>Bacteria</taxon>
        <taxon>Pseudomonadati</taxon>
        <taxon>Pseudomonadota</taxon>
        <taxon>Alphaproteobacteria</taxon>
        <taxon>Hyphomicrobiales</taxon>
        <taxon>Phyllobacteriaceae</taxon>
        <taxon>Nitratireductor</taxon>
    </lineage>
</organism>
<dbReference type="Gene3D" id="3.30.300.20">
    <property type="match status" value="1"/>
</dbReference>
<gene>
    <name evidence="1" type="ORF">SAMN05216452_2101</name>
</gene>